<sequence length="201" mass="23643">MHTNWVEDFGLVFERITAGASNCLVDIVMMGREKCGKTELVEFYFGDHSSYQVEEQEMRVQYTINLSNTAFRIWILDVKDIEFIKLAEFRDKTVFLFCYDVNDPESLADLEERWIPEFMARSMNNMYWFLVGIKHDPNVNQSTVNGTNRRDGKMATRERVKDLLKRFRLGWTIECSLDDRDSMANVFQSVIDTVYPRTTVN</sequence>
<organism evidence="3 4">
    <name type="scientific">Larinioides sclopetarius</name>
    <dbReference type="NCBI Taxonomy" id="280406"/>
    <lineage>
        <taxon>Eukaryota</taxon>
        <taxon>Metazoa</taxon>
        <taxon>Ecdysozoa</taxon>
        <taxon>Arthropoda</taxon>
        <taxon>Chelicerata</taxon>
        <taxon>Arachnida</taxon>
        <taxon>Araneae</taxon>
        <taxon>Araneomorphae</taxon>
        <taxon>Entelegynae</taxon>
        <taxon>Araneoidea</taxon>
        <taxon>Araneidae</taxon>
        <taxon>Larinioides</taxon>
    </lineage>
</organism>
<dbReference type="Proteomes" id="UP001497382">
    <property type="component" value="Unassembled WGS sequence"/>
</dbReference>
<dbReference type="GO" id="GO:0005525">
    <property type="term" value="F:GTP binding"/>
    <property type="evidence" value="ECO:0007669"/>
    <property type="project" value="UniProtKB-KW"/>
</dbReference>
<gene>
    <name evidence="3" type="ORF">LARSCL_LOCUS18315</name>
</gene>
<evidence type="ECO:0000256" key="2">
    <source>
        <dbReference type="ARBA" id="ARBA00023134"/>
    </source>
</evidence>
<dbReference type="GO" id="GO:0003924">
    <property type="term" value="F:GTPase activity"/>
    <property type="evidence" value="ECO:0007669"/>
    <property type="project" value="InterPro"/>
</dbReference>
<keyword evidence="1" id="KW-0547">Nucleotide-binding</keyword>
<evidence type="ECO:0000313" key="4">
    <source>
        <dbReference type="Proteomes" id="UP001497382"/>
    </source>
</evidence>
<dbReference type="GO" id="GO:0003006">
    <property type="term" value="P:developmental process involved in reproduction"/>
    <property type="evidence" value="ECO:0007669"/>
    <property type="project" value="UniProtKB-ARBA"/>
</dbReference>
<dbReference type="GO" id="GO:0001667">
    <property type="term" value="P:ameboidal-type cell migration"/>
    <property type="evidence" value="ECO:0007669"/>
    <property type="project" value="UniProtKB-ARBA"/>
</dbReference>
<comment type="caution">
    <text evidence="3">The sequence shown here is derived from an EMBL/GenBank/DDBJ whole genome shotgun (WGS) entry which is preliminary data.</text>
</comment>
<dbReference type="Pfam" id="PF00071">
    <property type="entry name" value="Ras"/>
    <property type="match status" value="1"/>
</dbReference>
<dbReference type="EMBL" id="CAXIEN010000331">
    <property type="protein sequence ID" value="CAL1293644.1"/>
    <property type="molecule type" value="Genomic_DNA"/>
</dbReference>
<name>A0AAV2BDW2_9ARAC</name>
<keyword evidence="4" id="KW-1185">Reference proteome</keyword>
<keyword evidence="2" id="KW-0342">GTP-binding</keyword>
<dbReference type="AlphaFoldDB" id="A0AAV2BDW2"/>
<reference evidence="3 4" key="1">
    <citation type="submission" date="2024-04" db="EMBL/GenBank/DDBJ databases">
        <authorList>
            <person name="Rising A."/>
            <person name="Reimegard J."/>
            <person name="Sonavane S."/>
            <person name="Akerstrom W."/>
            <person name="Nylinder S."/>
            <person name="Hedman E."/>
            <person name="Kallberg Y."/>
        </authorList>
    </citation>
    <scope>NUCLEOTIDE SEQUENCE [LARGE SCALE GENOMIC DNA]</scope>
</reference>
<accession>A0AAV2BDW2</accession>
<dbReference type="PANTHER" id="PTHR24072">
    <property type="entry name" value="RHO FAMILY GTPASE"/>
    <property type="match status" value="1"/>
</dbReference>
<dbReference type="GO" id="GO:0007264">
    <property type="term" value="P:small GTPase-mediated signal transduction"/>
    <property type="evidence" value="ECO:0007669"/>
    <property type="project" value="InterPro"/>
</dbReference>
<proteinExistence type="predicted"/>
<dbReference type="SUPFAM" id="SSF52540">
    <property type="entry name" value="P-loop containing nucleoside triphosphate hydrolases"/>
    <property type="match status" value="1"/>
</dbReference>
<dbReference type="GO" id="GO:0035099">
    <property type="term" value="P:hemocyte migration"/>
    <property type="evidence" value="ECO:0007669"/>
    <property type="project" value="UniProtKB-ARBA"/>
</dbReference>
<dbReference type="InterPro" id="IPR001806">
    <property type="entry name" value="Small_GTPase"/>
</dbReference>
<evidence type="ECO:0000256" key="1">
    <source>
        <dbReference type="ARBA" id="ARBA00022741"/>
    </source>
</evidence>
<dbReference type="GO" id="GO:0022412">
    <property type="term" value="P:cellular process involved in reproduction in multicellular organism"/>
    <property type="evidence" value="ECO:0007669"/>
    <property type="project" value="UniProtKB-ARBA"/>
</dbReference>
<dbReference type="Gene3D" id="3.40.50.300">
    <property type="entry name" value="P-loop containing nucleotide triphosphate hydrolases"/>
    <property type="match status" value="1"/>
</dbReference>
<evidence type="ECO:0000313" key="3">
    <source>
        <dbReference type="EMBL" id="CAL1293644.1"/>
    </source>
</evidence>
<dbReference type="InterPro" id="IPR003578">
    <property type="entry name" value="Small_GTPase_Rho"/>
</dbReference>
<dbReference type="InterPro" id="IPR027417">
    <property type="entry name" value="P-loop_NTPase"/>
</dbReference>
<evidence type="ECO:0008006" key="5">
    <source>
        <dbReference type="Google" id="ProtNLM"/>
    </source>
</evidence>
<protein>
    <recommendedName>
        <fullName evidence="5">P-loop containing nucleoside triphosphate hydrolase protein</fullName>
    </recommendedName>
</protein>
<dbReference type="GO" id="GO:0035006">
    <property type="term" value="P:melanization defense response"/>
    <property type="evidence" value="ECO:0007669"/>
    <property type="project" value="UniProtKB-ARBA"/>
</dbReference>